<dbReference type="RefSeq" id="WP_159455607.1">
    <property type="nucleotide sequence ID" value="NZ_FWZT01000022.1"/>
</dbReference>
<organism evidence="1 2">
    <name type="scientific">Pseudobacteriovorax antillogorgiicola</name>
    <dbReference type="NCBI Taxonomy" id="1513793"/>
    <lineage>
        <taxon>Bacteria</taxon>
        <taxon>Pseudomonadati</taxon>
        <taxon>Bdellovibrionota</taxon>
        <taxon>Oligoflexia</taxon>
        <taxon>Oligoflexales</taxon>
        <taxon>Pseudobacteriovoracaceae</taxon>
        <taxon>Pseudobacteriovorax</taxon>
    </lineage>
</organism>
<evidence type="ECO:0000313" key="2">
    <source>
        <dbReference type="Proteomes" id="UP000192907"/>
    </source>
</evidence>
<dbReference type="Proteomes" id="UP000192907">
    <property type="component" value="Unassembled WGS sequence"/>
</dbReference>
<dbReference type="EMBL" id="FWZT01000022">
    <property type="protein sequence ID" value="SMF65363.1"/>
    <property type="molecule type" value="Genomic_DNA"/>
</dbReference>
<name>A0A1Y6CP47_9BACT</name>
<gene>
    <name evidence="1" type="ORF">SAMN06296036_122130</name>
</gene>
<dbReference type="AlphaFoldDB" id="A0A1Y6CP47"/>
<sequence>MTSLDRRKLISLAAAAIGVTTLDQYWLDALLAEEQVAPPGFIKLSESLLEESHLDPVLALAYWRLLKQKFKLDENSFRGEGTKSKTHHPNWPEIEMAILKMWLCASNELPLALKAHGYVQALVWKLIGITPPSVPYGTRYDLPGSKS</sequence>
<protein>
    <submittedName>
        <fullName evidence="1">Membrane bound FAD containing D-sorbitol dehydrogenase</fullName>
    </submittedName>
</protein>
<keyword evidence="2" id="KW-1185">Reference proteome</keyword>
<accession>A0A1Y6CP47</accession>
<reference evidence="2" key="1">
    <citation type="submission" date="2017-04" db="EMBL/GenBank/DDBJ databases">
        <authorList>
            <person name="Varghese N."/>
            <person name="Submissions S."/>
        </authorList>
    </citation>
    <scope>NUCLEOTIDE SEQUENCE [LARGE SCALE GENOMIC DNA]</scope>
    <source>
        <strain evidence="2">RKEM611</strain>
    </source>
</reference>
<proteinExistence type="predicted"/>
<evidence type="ECO:0000313" key="1">
    <source>
        <dbReference type="EMBL" id="SMF65363.1"/>
    </source>
</evidence>